<sequence>MNYGDYQLEDFLTDASFLNYCLRNNEEDVLFWENWLAANPDRQPIAAQAQQLYALIGKDLATREKYQPELEAFKTLFAEHIQQSSAAPAVTDLQRPLYARIGRWLAAAAVTGTLFLAGRWVYYDYLVKDTTVAVLQPAVPDSIPAKKTFRLPDGTVVVANANSTISLEDGYNVRNRLVQLNGEAFFEVSGNERLPFRVKCGDVITTALGTSFMVRYYQHESGTKVSLVTGKVKVQRAATKAGADVDIAYLDPGQELIVDRKHNNQIKKNEFKIEDAILWQQDLLAFRDARFNEIVTKLEDWYGVKIAVRNMPAVSKHFTGEFRNKSLKNVLEALSFAHKFEYSLTADTIRITFPEN</sequence>
<feature type="domain" description="Protein FecR C-terminal" evidence="3">
    <location>
        <begin position="284"/>
        <end position="351"/>
    </location>
</feature>
<dbReference type="InterPro" id="IPR012373">
    <property type="entry name" value="Ferrdict_sens_TM"/>
</dbReference>
<protein>
    <submittedName>
        <fullName evidence="4">DUF4974 domain-containing protein</fullName>
    </submittedName>
</protein>
<dbReference type="PANTHER" id="PTHR30273:SF2">
    <property type="entry name" value="PROTEIN FECR"/>
    <property type="match status" value="1"/>
</dbReference>
<keyword evidence="5" id="KW-1185">Reference proteome</keyword>
<dbReference type="Pfam" id="PF04773">
    <property type="entry name" value="FecR"/>
    <property type="match status" value="1"/>
</dbReference>
<feature type="transmembrane region" description="Helical" evidence="1">
    <location>
        <begin position="104"/>
        <end position="122"/>
    </location>
</feature>
<organism evidence="4 5">
    <name type="scientific">Chitinophaga nivalis</name>
    <dbReference type="NCBI Taxonomy" id="2991709"/>
    <lineage>
        <taxon>Bacteria</taxon>
        <taxon>Pseudomonadati</taxon>
        <taxon>Bacteroidota</taxon>
        <taxon>Chitinophagia</taxon>
        <taxon>Chitinophagales</taxon>
        <taxon>Chitinophagaceae</taxon>
        <taxon>Chitinophaga</taxon>
    </lineage>
</organism>
<dbReference type="PIRSF" id="PIRSF018266">
    <property type="entry name" value="FecR"/>
    <property type="match status" value="1"/>
</dbReference>
<evidence type="ECO:0000313" key="4">
    <source>
        <dbReference type="EMBL" id="MCW3486403.1"/>
    </source>
</evidence>
<proteinExistence type="predicted"/>
<dbReference type="Proteomes" id="UP001207742">
    <property type="component" value="Unassembled WGS sequence"/>
</dbReference>
<dbReference type="EMBL" id="JAPDNS010000002">
    <property type="protein sequence ID" value="MCW3486403.1"/>
    <property type="molecule type" value="Genomic_DNA"/>
</dbReference>
<evidence type="ECO:0000256" key="1">
    <source>
        <dbReference type="SAM" id="Phobius"/>
    </source>
</evidence>
<dbReference type="PANTHER" id="PTHR30273">
    <property type="entry name" value="PERIPLASMIC SIGNAL SENSOR AND SIGMA FACTOR ACTIVATOR FECR-RELATED"/>
    <property type="match status" value="1"/>
</dbReference>
<name>A0ABT3IR27_9BACT</name>
<evidence type="ECO:0000313" key="5">
    <source>
        <dbReference type="Proteomes" id="UP001207742"/>
    </source>
</evidence>
<gene>
    <name evidence="4" type="ORF">OL497_21055</name>
</gene>
<comment type="caution">
    <text evidence="4">The sequence shown here is derived from an EMBL/GenBank/DDBJ whole genome shotgun (WGS) entry which is preliminary data.</text>
</comment>
<keyword evidence="1" id="KW-0472">Membrane</keyword>
<keyword evidence="1" id="KW-1133">Transmembrane helix</keyword>
<feature type="domain" description="FecR protein" evidence="2">
    <location>
        <begin position="146"/>
        <end position="233"/>
    </location>
</feature>
<dbReference type="Gene3D" id="3.55.50.30">
    <property type="match status" value="1"/>
</dbReference>
<keyword evidence="1" id="KW-0812">Transmembrane</keyword>
<evidence type="ECO:0000259" key="3">
    <source>
        <dbReference type="Pfam" id="PF16344"/>
    </source>
</evidence>
<evidence type="ECO:0000259" key="2">
    <source>
        <dbReference type="Pfam" id="PF04773"/>
    </source>
</evidence>
<reference evidence="4 5" key="1">
    <citation type="submission" date="2022-10" db="EMBL/GenBank/DDBJ databases">
        <title>Chitinophaga nivalis PC15 sp. nov., isolated from Pyeongchang county, South Korea.</title>
        <authorList>
            <person name="Trinh H.N."/>
        </authorList>
    </citation>
    <scope>NUCLEOTIDE SEQUENCE [LARGE SCALE GENOMIC DNA]</scope>
    <source>
        <strain evidence="4 5">PC14</strain>
    </source>
</reference>
<dbReference type="Gene3D" id="2.60.120.1440">
    <property type="match status" value="1"/>
</dbReference>
<dbReference type="InterPro" id="IPR032508">
    <property type="entry name" value="FecR_C"/>
</dbReference>
<dbReference type="Pfam" id="PF16344">
    <property type="entry name" value="FecR_C"/>
    <property type="match status" value="1"/>
</dbReference>
<dbReference type="RefSeq" id="WP_264733219.1">
    <property type="nucleotide sequence ID" value="NZ_JAPDNR010000001.1"/>
</dbReference>
<dbReference type="InterPro" id="IPR006860">
    <property type="entry name" value="FecR"/>
</dbReference>
<accession>A0ABT3IR27</accession>